<dbReference type="PhylomeDB" id="Q54YZ3"/>
<proteinExistence type="inferred from homology"/>
<dbReference type="RefSeq" id="XP_642059.1">
    <property type="nucleotide sequence ID" value="XM_636967.1"/>
</dbReference>
<sequence length="524" mass="59352">MDVDDSLHQDTLDDKFYSILKNISSPNRQERYEAVQCVRKILSVENNPPIDRVISSGLVPILHRYLVDETDTSIQYEASWALTNVASGSSEHTNYIVENEIHKSIIDLLSTSNNIDFLEQNIWALGNIIGDSSQNRDSILNEGIVLHLVEILKTHTKKSLVSNISWTISNLCRGTPRPAFRFIKPLLPSIKSLLLTWHKEADIVSDTLWALSFLTESTSEEKEIFSNVISMGLAEIIIEIIFKSDQNSCIIPGFRTIGNMLSGPDDVTEFLLQSNVLKVFPKFLSSPKASLVKEGYWCLSNITSGPSSQIQRVIDEGLVKRAIETGKKPTINMDTKREITWAIINAITGASNPQLLYLIQNDCLDCLKKNYSTAQAQSNLFHYYLDGITNILKLVNKYTKETNCLKLFNTFIDDEFFGTLIDDINSCSPEFVENYSSINSAHCELKKVVKHIIEIKNSKGENVNEVFLKNGFENIKKSIEFESDLDEDEIDCESVEEEEEEEEEEEASDYEDDIAKLNEMDLNE</sequence>
<dbReference type="GeneID" id="8621271"/>
<comment type="caution">
    <text evidence="5">The sequence shown here is derived from an EMBL/GenBank/DDBJ whole genome shotgun (WGS) entry which is preliminary data.</text>
</comment>
<evidence type="ECO:0000313" key="5">
    <source>
        <dbReference type="EMBL" id="EAL68169.1"/>
    </source>
</evidence>
<dbReference type="InterPro" id="IPR000225">
    <property type="entry name" value="Armadillo"/>
</dbReference>
<organism evidence="5 6">
    <name type="scientific">Dictyostelium discoideum</name>
    <name type="common">Social amoeba</name>
    <dbReference type="NCBI Taxonomy" id="44689"/>
    <lineage>
        <taxon>Eukaryota</taxon>
        <taxon>Amoebozoa</taxon>
        <taxon>Evosea</taxon>
        <taxon>Eumycetozoa</taxon>
        <taxon>Dictyostelia</taxon>
        <taxon>Dictyosteliales</taxon>
        <taxon>Dictyosteliaceae</taxon>
        <taxon>Dictyostelium</taxon>
    </lineage>
</organism>
<evidence type="ECO:0000313" key="6">
    <source>
        <dbReference type="Proteomes" id="UP000002195"/>
    </source>
</evidence>
<dbReference type="SMR" id="Q54YZ3"/>
<evidence type="ECO:0000256" key="3">
    <source>
        <dbReference type="ARBA" id="ARBA00022927"/>
    </source>
</evidence>
<dbReference type="OMA" id="EQNIWAL"/>
<dbReference type="STRING" id="44689.Q54YZ3"/>
<gene>
    <name evidence="5" type="ORF">DDB_G0277993</name>
</gene>
<dbReference type="dictyBase" id="DDB_G0277993"/>
<dbReference type="InParanoid" id="Q54YZ3"/>
<dbReference type="SMART" id="SM00185">
    <property type="entry name" value="ARM"/>
    <property type="match status" value="6"/>
</dbReference>
<dbReference type="GO" id="GO:0061608">
    <property type="term" value="F:nuclear import signal receptor activity"/>
    <property type="evidence" value="ECO:0000318"/>
    <property type="project" value="GO_Central"/>
</dbReference>
<dbReference type="GO" id="GO:0006607">
    <property type="term" value="P:NLS-bearing protein import into nucleus"/>
    <property type="evidence" value="ECO:0000318"/>
    <property type="project" value="GO_Central"/>
</dbReference>
<dbReference type="KEGG" id="ddi:DDB_G0277993"/>
<dbReference type="EMBL" id="AAFI02000023">
    <property type="protein sequence ID" value="EAL68169.1"/>
    <property type="molecule type" value="Genomic_DNA"/>
</dbReference>
<dbReference type="Pfam" id="PF00514">
    <property type="entry name" value="Arm"/>
    <property type="match status" value="2"/>
</dbReference>
<keyword evidence="2" id="KW-0813">Transport</keyword>
<dbReference type="InterPro" id="IPR016024">
    <property type="entry name" value="ARM-type_fold"/>
</dbReference>
<keyword evidence="6" id="KW-1185">Reference proteome</keyword>
<dbReference type="eggNOG" id="KOG0166">
    <property type="taxonomic scope" value="Eukaryota"/>
</dbReference>
<evidence type="ECO:0000256" key="4">
    <source>
        <dbReference type="SAM" id="MobiDB-lite"/>
    </source>
</evidence>
<reference evidence="5 6" key="1">
    <citation type="journal article" date="2005" name="Nature">
        <title>The genome of the social amoeba Dictyostelium discoideum.</title>
        <authorList>
            <consortium name="The Dictyostelium discoideum Sequencing Consortium"/>
            <person name="Eichinger L."/>
            <person name="Pachebat J.A."/>
            <person name="Glockner G."/>
            <person name="Rajandream M.A."/>
            <person name="Sucgang R."/>
            <person name="Berriman M."/>
            <person name="Song J."/>
            <person name="Olsen R."/>
            <person name="Szafranski K."/>
            <person name="Xu Q."/>
            <person name="Tunggal B."/>
            <person name="Kummerfeld S."/>
            <person name="Madera M."/>
            <person name="Konfortov B.A."/>
            <person name="Rivero F."/>
            <person name="Bankier A.T."/>
            <person name="Lehmann R."/>
            <person name="Hamlin N."/>
            <person name="Davies R."/>
            <person name="Gaudet P."/>
            <person name="Fey P."/>
            <person name="Pilcher K."/>
            <person name="Chen G."/>
            <person name="Saunders D."/>
            <person name="Sodergren E."/>
            <person name="Davis P."/>
            <person name="Kerhornou A."/>
            <person name="Nie X."/>
            <person name="Hall N."/>
            <person name="Anjard C."/>
            <person name="Hemphill L."/>
            <person name="Bason N."/>
            <person name="Farbrother P."/>
            <person name="Desany B."/>
            <person name="Just E."/>
            <person name="Morio T."/>
            <person name="Rost R."/>
            <person name="Churcher C."/>
            <person name="Cooper J."/>
            <person name="Haydock S."/>
            <person name="van Driessche N."/>
            <person name="Cronin A."/>
            <person name="Goodhead I."/>
            <person name="Muzny D."/>
            <person name="Mourier T."/>
            <person name="Pain A."/>
            <person name="Lu M."/>
            <person name="Harper D."/>
            <person name="Lindsay R."/>
            <person name="Hauser H."/>
            <person name="James K."/>
            <person name="Quiles M."/>
            <person name="Madan Babu M."/>
            <person name="Saito T."/>
            <person name="Buchrieser C."/>
            <person name="Wardroper A."/>
            <person name="Felder M."/>
            <person name="Thangavelu M."/>
            <person name="Johnson D."/>
            <person name="Knights A."/>
            <person name="Loulseged H."/>
            <person name="Mungall K."/>
            <person name="Oliver K."/>
            <person name="Price C."/>
            <person name="Quail M.A."/>
            <person name="Urushihara H."/>
            <person name="Hernandez J."/>
            <person name="Rabbinowitsch E."/>
            <person name="Steffen D."/>
            <person name="Sanders M."/>
            <person name="Ma J."/>
            <person name="Kohara Y."/>
            <person name="Sharp S."/>
            <person name="Simmonds M."/>
            <person name="Spiegler S."/>
            <person name="Tivey A."/>
            <person name="Sugano S."/>
            <person name="White B."/>
            <person name="Walker D."/>
            <person name="Woodward J."/>
            <person name="Winckler T."/>
            <person name="Tanaka Y."/>
            <person name="Shaulsky G."/>
            <person name="Schleicher M."/>
            <person name="Weinstock G."/>
            <person name="Rosenthal A."/>
            <person name="Cox E.C."/>
            <person name="Chisholm R.L."/>
            <person name="Gibbs R."/>
            <person name="Loomis W.F."/>
            <person name="Platzer M."/>
            <person name="Kay R.R."/>
            <person name="Williams J."/>
            <person name="Dear P.H."/>
            <person name="Noegel A.A."/>
            <person name="Barrell B."/>
            <person name="Kuspa A."/>
        </authorList>
    </citation>
    <scope>NUCLEOTIDE SEQUENCE [LARGE SCALE GENOMIC DNA]</scope>
    <source>
        <strain evidence="5 6">AX4</strain>
    </source>
</reference>
<dbReference type="VEuPathDB" id="AmoebaDB:DDB_G0277993"/>
<dbReference type="Proteomes" id="UP000002195">
    <property type="component" value="Unassembled WGS sequence"/>
</dbReference>
<feature type="compositionally biased region" description="Acidic residues" evidence="4">
    <location>
        <begin position="484"/>
        <end position="512"/>
    </location>
</feature>
<dbReference type="InterPro" id="IPR011989">
    <property type="entry name" value="ARM-like"/>
</dbReference>
<accession>Q54YZ3</accession>
<feature type="region of interest" description="Disordered" evidence="4">
    <location>
        <begin position="484"/>
        <end position="514"/>
    </location>
</feature>
<comment type="similarity">
    <text evidence="1">Belongs to the importin alpha family.</text>
</comment>
<evidence type="ECO:0000256" key="2">
    <source>
        <dbReference type="ARBA" id="ARBA00022448"/>
    </source>
</evidence>
<dbReference type="PaxDb" id="44689-DDB0302556"/>
<keyword evidence="3" id="KW-0653">Protein transport</keyword>
<dbReference type="HOGENOM" id="CLU_018084_6_1_1"/>
<dbReference type="AlphaFoldDB" id="Q54YZ3"/>
<evidence type="ECO:0000256" key="1">
    <source>
        <dbReference type="ARBA" id="ARBA00010394"/>
    </source>
</evidence>
<dbReference type="Gene3D" id="1.25.10.10">
    <property type="entry name" value="Leucine-rich Repeat Variant"/>
    <property type="match status" value="1"/>
</dbReference>
<dbReference type="SUPFAM" id="SSF48371">
    <property type="entry name" value="ARM repeat"/>
    <property type="match status" value="1"/>
</dbReference>
<protein>
    <submittedName>
        <fullName evidence="5">Uncharacterized protein</fullName>
    </submittedName>
</protein>
<dbReference type="GO" id="GO:0005737">
    <property type="term" value="C:cytoplasm"/>
    <property type="evidence" value="ECO:0007669"/>
    <property type="project" value="InterPro"/>
</dbReference>
<dbReference type="PANTHER" id="PTHR23316">
    <property type="entry name" value="IMPORTIN ALPHA"/>
    <property type="match status" value="1"/>
</dbReference>
<name>Q54YZ3_DICDI</name>
<dbReference type="GO" id="GO:0005634">
    <property type="term" value="C:nucleus"/>
    <property type="evidence" value="ECO:0000318"/>
    <property type="project" value="GO_Central"/>
</dbReference>
<dbReference type="GO" id="GO:0008139">
    <property type="term" value="F:nuclear localization sequence binding"/>
    <property type="evidence" value="ECO:0000318"/>
    <property type="project" value="GO_Central"/>
</dbReference>